<evidence type="ECO:0000313" key="4">
    <source>
        <dbReference type="Proteomes" id="UP000827092"/>
    </source>
</evidence>
<keyword evidence="1" id="KW-1015">Disulfide bond</keyword>
<evidence type="ECO:0000256" key="1">
    <source>
        <dbReference type="ARBA" id="ARBA00023157"/>
    </source>
</evidence>
<dbReference type="EMBL" id="JAFNEN010000067">
    <property type="protein sequence ID" value="KAG8196608.1"/>
    <property type="molecule type" value="Genomic_DNA"/>
</dbReference>
<dbReference type="GO" id="GO:0098609">
    <property type="term" value="P:cell-cell adhesion"/>
    <property type="evidence" value="ECO:0007669"/>
    <property type="project" value="TreeGrafter"/>
</dbReference>
<dbReference type="InterPro" id="IPR013783">
    <property type="entry name" value="Ig-like_fold"/>
</dbReference>
<reference evidence="3 4" key="1">
    <citation type="journal article" date="2022" name="Nat. Ecol. Evol.">
        <title>A masculinizing supergene underlies an exaggerated male reproductive morph in a spider.</title>
        <authorList>
            <person name="Hendrickx F."/>
            <person name="De Corte Z."/>
            <person name="Sonet G."/>
            <person name="Van Belleghem S.M."/>
            <person name="Kostlbacher S."/>
            <person name="Vangestel C."/>
        </authorList>
    </citation>
    <scope>NUCLEOTIDE SEQUENCE [LARGE SCALE GENOMIC DNA]</scope>
    <source>
        <strain evidence="3">W744_W776</strain>
    </source>
</reference>
<dbReference type="CDD" id="cd00063">
    <property type="entry name" value="FN3"/>
    <property type="match status" value="2"/>
</dbReference>
<comment type="caution">
    <text evidence="3">The sequence shown here is derived from an EMBL/GenBank/DDBJ whole genome shotgun (WGS) entry which is preliminary data.</text>
</comment>
<dbReference type="AlphaFoldDB" id="A0AAV6VLK2"/>
<name>A0AAV6VLK2_9ARAC</name>
<evidence type="ECO:0000313" key="3">
    <source>
        <dbReference type="EMBL" id="KAG8196608.1"/>
    </source>
</evidence>
<dbReference type="PANTHER" id="PTHR44170:SF54">
    <property type="entry name" value="FI24025P1"/>
    <property type="match status" value="1"/>
</dbReference>
<sequence>MGEWESAMGIMTPDNKTSYHVIGLQPYTVYSFRVMAVNAIGASEPSKESYYMVTLREVPDGKSTITSAVNASSTSIRLKWAPPPANTIHGEFIGYRITYRPRDRPEEREIILRFPALRI</sequence>
<feature type="domain" description="Fibronectin type-III" evidence="2">
    <location>
        <begin position="1"/>
        <end position="57"/>
    </location>
</feature>
<gene>
    <name evidence="3" type="ORF">JTE90_014166</name>
</gene>
<organism evidence="3 4">
    <name type="scientific">Oedothorax gibbosus</name>
    <dbReference type="NCBI Taxonomy" id="931172"/>
    <lineage>
        <taxon>Eukaryota</taxon>
        <taxon>Metazoa</taxon>
        <taxon>Ecdysozoa</taxon>
        <taxon>Arthropoda</taxon>
        <taxon>Chelicerata</taxon>
        <taxon>Arachnida</taxon>
        <taxon>Araneae</taxon>
        <taxon>Araneomorphae</taxon>
        <taxon>Entelegynae</taxon>
        <taxon>Araneoidea</taxon>
        <taxon>Linyphiidae</taxon>
        <taxon>Erigoninae</taxon>
        <taxon>Oedothorax</taxon>
    </lineage>
</organism>
<proteinExistence type="predicted"/>
<dbReference type="Proteomes" id="UP000827092">
    <property type="component" value="Unassembled WGS sequence"/>
</dbReference>
<dbReference type="SUPFAM" id="SSF49265">
    <property type="entry name" value="Fibronectin type III"/>
    <property type="match status" value="1"/>
</dbReference>
<dbReference type="InterPro" id="IPR036116">
    <property type="entry name" value="FN3_sf"/>
</dbReference>
<dbReference type="PROSITE" id="PS50853">
    <property type="entry name" value="FN3"/>
    <property type="match status" value="2"/>
</dbReference>
<dbReference type="Pfam" id="PF00041">
    <property type="entry name" value="fn3"/>
    <property type="match status" value="2"/>
</dbReference>
<accession>A0AAV6VLK2</accession>
<dbReference type="Gene3D" id="2.60.40.10">
    <property type="entry name" value="Immunoglobulins"/>
    <property type="match status" value="2"/>
</dbReference>
<keyword evidence="4" id="KW-1185">Reference proteome</keyword>
<feature type="domain" description="Fibronectin type-III" evidence="2">
    <location>
        <begin position="61"/>
        <end position="119"/>
    </location>
</feature>
<dbReference type="PANTHER" id="PTHR44170">
    <property type="entry name" value="PROTEIN SIDEKICK"/>
    <property type="match status" value="1"/>
</dbReference>
<dbReference type="InterPro" id="IPR003961">
    <property type="entry name" value="FN3_dom"/>
</dbReference>
<protein>
    <recommendedName>
        <fullName evidence="2">Fibronectin type-III domain-containing protein</fullName>
    </recommendedName>
</protein>
<evidence type="ECO:0000259" key="2">
    <source>
        <dbReference type="PROSITE" id="PS50853"/>
    </source>
</evidence>